<proteinExistence type="predicted"/>
<sequence length="125" mass="14371">MVTKKLMNIFHHNKKNPSVSPNEKEWTPSFAALDLSHPAHSHYSHSKYTRPRRSSKEPQKPVPVVRTNSVQRRHSYSNVHENGQQRLAALKQAEYREKMEAFEDLIQKRRGSTLRVLAAPDASGC</sequence>
<gene>
    <name evidence="1" type="ORF">ACOLOM_LOCUS2354</name>
</gene>
<accession>A0ACA9KUN8</accession>
<dbReference type="Proteomes" id="UP000789525">
    <property type="component" value="Unassembled WGS sequence"/>
</dbReference>
<name>A0ACA9KUN8_9GLOM</name>
<organism evidence="1 2">
    <name type="scientific">Acaulospora colombiana</name>
    <dbReference type="NCBI Taxonomy" id="27376"/>
    <lineage>
        <taxon>Eukaryota</taxon>
        <taxon>Fungi</taxon>
        <taxon>Fungi incertae sedis</taxon>
        <taxon>Mucoromycota</taxon>
        <taxon>Glomeromycotina</taxon>
        <taxon>Glomeromycetes</taxon>
        <taxon>Diversisporales</taxon>
        <taxon>Acaulosporaceae</taxon>
        <taxon>Acaulospora</taxon>
    </lineage>
</organism>
<evidence type="ECO:0000313" key="1">
    <source>
        <dbReference type="EMBL" id="CAG8490433.1"/>
    </source>
</evidence>
<protein>
    <submittedName>
        <fullName evidence="1">28_t:CDS:1</fullName>
    </submittedName>
</protein>
<keyword evidence="2" id="KW-1185">Reference proteome</keyword>
<evidence type="ECO:0000313" key="2">
    <source>
        <dbReference type="Proteomes" id="UP000789525"/>
    </source>
</evidence>
<dbReference type="EMBL" id="CAJVPT010003014">
    <property type="protein sequence ID" value="CAG8490433.1"/>
    <property type="molecule type" value="Genomic_DNA"/>
</dbReference>
<comment type="caution">
    <text evidence="1">The sequence shown here is derived from an EMBL/GenBank/DDBJ whole genome shotgun (WGS) entry which is preliminary data.</text>
</comment>
<reference evidence="1" key="1">
    <citation type="submission" date="2021-06" db="EMBL/GenBank/DDBJ databases">
        <authorList>
            <person name="Kallberg Y."/>
            <person name="Tangrot J."/>
            <person name="Rosling A."/>
        </authorList>
    </citation>
    <scope>NUCLEOTIDE SEQUENCE</scope>
    <source>
        <strain evidence="1">CL356</strain>
    </source>
</reference>